<dbReference type="EMBL" id="BAABFN010000001">
    <property type="protein sequence ID" value="GAA4300031.1"/>
    <property type="molecule type" value="Genomic_DNA"/>
</dbReference>
<comment type="caution">
    <text evidence="2">The sequence shown here is derived from an EMBL/GenBank/DDBJ whole genome shotgun (WGS) entry which is preliminary data.</text>
</comment>
<keyword evidence="3" id="KW-1185">Reference proteome</keyword>
<dbReference type="Proteomes" id="UP001501207">
    <property type="component" value="Unassembled WGS sequence"/>
</dbReference>
<evidence type="ECO:0000256" key="1">
    <source>
        <dbReference type="SAM" id="Phobius"/>
    </source>
</evidence>
<dbReference type="RefSeq" id="WP_344973535.1">
    <property type="nucleotide sequence ID" value="NZ_BAABFN010000001.1"/>
</dbReference>
<evidence type="ECO:0000313" key="2">
    <source>
        <dbReference type="EMBL" id="GAA4300031.1"/>
    </source>
</evidence>
<dbReference type="Pfam" id="PF04020">
    <property type="entry name" value="Phage_holin_4_2"/>
    <property type="match status" value="1"/>
</dbReference>
<organism evidence="2 3">
    <name type="scientific">Compostibacter hankyongensis</name>
    <dbReference type="NCBI Taxonomy" id="1007089"/>
    <lineage>
        <taxon>Bacteria</taxon>
        <taxon>Pseudomonadati</taxon>
        <taxon>Bacteroidota</taxon>
        <taxon>Chitinophagia</taxon>
        <taxon>Chitinophagales</taxon>
        <taxon>Chitinophagaceae</taxon>
        <taxon>Compostibacter</taxon>
    </lineage>
</organism>
<feature type="transmembrane region" description="Helical" evidence="1">
    <location>
        <begin position="53"/>
        <end position="77"/>
    </location>
</feature>
<dbReference type="PANTHER" id="PTHR37309:SF1">
    <property type="entry name" value="SLR0284 PROTEIN"/>
    <property type="match status" value="1"/>
</dbReference>
<feature type="transmembrane region" description="Helical" evidence="1">
    <location>
        <begin position="28"/>
        <end position="46"/>
    </location>
</feature>
<keyword evidence="1" id="KW-0812">Transmembrane</keyword>
<proteinExistence type="predicted"/>
<protein>
    <submittedName>
        <fullName evidence="2">Phage holin family protein</fullName>
    </submittedName>
</protein>
<dbReference type="PANTHER" id="PTHR37309">
    <property type="entry name" value="SLR0284 PROTEIN"/>
    <property type="match status" value="1"/>
</dbReference>
<feature type="transmembrane region" description="Helical" evidence="1">
    <location>
        <begin position="89"/>
        <end position="106"/>
    </location>
</feature>
<reference evidence="3" key="1">
    <citation type="journal article" date="2019" name="Int. J. Syst. Evol. Microbiol.">
        <title>The Global Catalogue of Microorganisms (GCM) 10K type strain sequencing project: providing services to taxonomists for standard genome sequencing and annotation.</title>
        <authorList>
            <consortium name="The Broad Institute Genomics Platform"/>
            <consortium name="The Broad Institute Genome Sequencing Center for Infectious Disease"/>
            <person name="Wu L."/>
            <person name="Ma J."/>
        </authorList>
    </citation>
    <scope>NUCLEOTIDE SEQUENCE [LARGE SCALE GENOMIC DNA]</scope>
    <source>
        <strain evidence="3">JCM 17664</strain>
    </source>
</reference>
<evidence type="ECO:0000313" key="3">
    <source>
        <dbReference type="Proteomes" id="UP001501207"/>
    </source>
</evidence>
<accession>A0ABP8FC00</accession>
<keyword evidence="1" id="KW-1133">Transmembrane helix</keyword>
<gene>
    <name evidence="2" type="ORF">GCM10023143_00680</name>
</gene>
<dbReference type="InterPro" id="IPR007165">
    <property type="entry name" value="Phage_holin_4_2"/>
</dbReference>
<sequence length="117" mass="13134">MNFLIRLLIASIAAFATAYLLPGVHIDHFTTAIWLALVLALLNGILRPVLILLTLPITVFTLGLFLLVINAFIILLAEHVIRGFRVDGFWWALLFSIVMSLVSSFMERLGRRTQAEN</sequence>
<name>A0ABP8FC00_9BACT</name>
<keyword evidence="1" id="KW-0472">Membrane</keyword>